<comment type="caution">
    <text evidence="6">The sequence shown here is derived from an EMBL/GenBank/DDBJ whole genome shotgun (WGS) entry which is preliminary data.</text>
</comment>
<dbReference type="InterPro" id="IPR011095">
    <property type="entry name" value="Dala_Dala_lig_C"/>
</dbReference>
<evidence type="ECO:0000313" key="6">
    <source>
        <dbReference type="EMBL" id="MVT73595.1"/>
    </source>
</evidence>
<evidence type="ECO:0000313" key="7">
    <source>
        <dbReference type="Proteomes" id="UP000449969"/>
    </source>
</evidence>
<dbReference type="SUPFAM" id="SSF56059">
    <property type="entry name" value="Glutathione synthetase ATP-binding domain-like"/>
    <property type="match status" value="1"/>
</dbReference>
<dbReference type="InterPro" id="IPR013815">
    <property type="entry name" value="ATP_grasp_subdomain_1"/>
</dbReference>
<dbReference type="Gene3D" id="3.30.1490.20">
    <property type="entry name" value="ATP-grasp fold, A domain"/>
    <property type="match status" value="1"/>
</dbReference>
<dbReference type="GO" id="GO:0008716">
    <property type="term" value="F:D-alanine-D-alanine ligase activity"/>
    <property type="evidence" value="ECO:0007669"/>
    <property type="project" value="InterPro"/>
</dbReference>
<reference evidence="6 7" key="1">
    <citation type="submission" date="2019-12" db="EMBL/GenBank/DDBJ databases">
        <title>Draft genome sequences Bradyrhizobium cajani AMBPC1010, Bradyrhizobium pachyrhizi AMBPC1040 and Bradyrhizobium yuanmingense ALSPC3051, three plant growth promoting strains isolated from nodules of Cajanus cajan L. in Dominican Republic.</title>
        <authorList>
            <person name="Flores-Felix J.D."/>
            <person name="Araujo J."/>
            <person name="Diaz-Alcantara C."/>
            <person name="Gonzalez-Andres F."/>
            <person name="Velazquez E."/>
        </authorList>
    </citation>
    <scope>NUCLEOTIDE SEQUENCE [LARGE SCALE GENOMIC DNA]</scope>
    <source>
        <strain evidence="6 7">1010</strain>
    </source>
</reference>
<dbReference type="Pfam" id="PF07478">
    <property type="entry name" value="Dala_Dala_lig_C"/>
    <property type="match status" value="1"/>
</dbReference>
<keyword evidence="4" id="KW-0067">ATP-binding</keyword>
<keyword evidence="3" id="KW-0961">Cell wall biogenesis/degradation</keyword>
<evidence type="ECO:0000256" key="2">
    <source>
        <dbReference type="ARBA" id="ARBA00022598"/>
    </source>
</evidence>
<accession>A0A844T7L2</accession>
<dbReference type="GO" id="GO:0071555">
    <property type="term" value="P:cell wall organization"/>
    <property type="evidence" value="ECO:0007669"/>
    <property type="project" value="UniProtKB-KW"/>
</dbReference>
<evidence type="ECO:0000259" key="5">
    <source>
        <dbReference type="PROSITE" id="PS50975"/>
    </source>
</evidence>
<dbReference type="EMBL" id="WQNE01000006">
    <property type="protein sequence ID" value="MVT73595.1"/>
    <property type="molecule type" value="Genomic_DNA"/>
</dbReference>
<evidence type="ECO:0000256" key="4">
    <source>
        <dbReference type="PROSITE-ProRule" id="PRU00409"/>
    </source>
</evidence>
<name>A0A844T7L2_9BRAD</name>
<dbReference type="PANTHER" id="PTHR23132:SF23">
    <property type="entry name" value="D-ALANINE--D-ALANINE LIGASE B"/>
    <property type="match status" value="1"/>
</dbReference>
<proteinExistence type="inferred from homology"/>
<dbReference type="AlphaFoldDB" id="A0A844T7L2"/>
<gene>
    <name evidence="6" type="ORF">GPL20_10990</name>
</gene>
<keyword evidence="2" id="KW-0436">Ligase</keyword>
<dbReference type="PROSITE" id="PS50975">
    <property type="entry name" value="ATP_GRASP"/>
    <property type="match status" value="1"/>
</dbReference>
<dbReference type="Proteomes" id="UP000449969">
    <property type="component" value="Unassembled WGS sequence"/>
</dbReference>
<dbReference type="GO" id="GO:0005524">
    <property type="term" value="F:ATP binding"/>
    <property type="evidence" value="ECO:0007669"/>
    <property type="project" value="UniProtKB-UniRule"/>
</dbReference>
<keyword evidence="7" id="KW-1185">Reference proteome</keyword>
<keyword evidence="4" id="KW-0547">Nucleotide-binding</keyword>
<organism evidence="6 7">
    <name type="scientific">Bradyrhizobium cajani</name>
    <dbReference type="NCBI Taxonomy" id="1928661"/>
    <lineage>
        <taxon>Bacteria</taxon>
        <taxon>Pseudomonadati</taxon>
        <taxon>Pseudomonadota</taxon>
        <taxon>Alphaproteobacteria</taxon>
        <taxon>Hyphomicrobiales</taxon>
        <taxon>Nitrobacteraceae</taxon>
        <taxon>Bradyrhizobium</taxon>
    </lineage>
</organism>
<comment type="similarity">
    <text evidence="1">Belongs to the D-alanine--D-alanine ligase family.</text>
</comment>
<dbReference type="Gene3D" id="3.30.470.20">
    <property type="entry name" value="ATP-grasp fold, B domain"/>
    <property type="match status" value="1"/>
</dbReference>
<protein>
    <submittedName>
        <fullName evidence="6">ATP-grasp domain-containing protein</fullName>
    </submittedName>
</protein>
<dbReference type="GO" id="GO:0046872">
    <property type="term" value="F:metal ion binding"/>
    <property type="evidence" value="ECO:0007669"/>
    <property type="project" value="InterPro"/>
</dbReference>
<feature type="domain" description="ATP-grasp" evidence="5">
    <location>
        <begin position="113"/>
        <end position="314"/>
    </location>
</feature>
<dbReference type="RefSeq" id="WP_157329542.1">
    <property type="nucleotide sequence ID" value="NZ_JANADL010000005.1"/>
</dbReference>
<evidence type="ECO:0000256" key="1">
    <source>
        <dbReference type="ARBA" id="ARBA00010871"/>
    </source>
</evidence>
<evidence type="ECO:0000256" key="3">
    <source>
        <dbReference type="ARBA" id="ARBA00023316"/>
    </source>
</evidence>
<sequence>MRVAVVWNEPSDLNATIPDIHRATITSLMRALQEGGHETFLCEGDKGLLTTLERFMPLDPQARPSGMVFNMAYGIKGEWRCSQVPTLLEMAGIPYTGPSPVAAALELDKVIAKKLVRDDGGPTPNFQVMRRGTESTGDLRFPLIVKPRYEAVSSGLQLVHEPTRLKQAVEEIVTHYGQDALVEEYIDGREICVALLGNEELEVLPLVEHEFGEREVRLITRDDKNHIGGAEPQKVCPAQVGCELTTMLRDISVAAFRTCLGRDYARVDFRIDRSGQPFFLEINFSPSLNGTHSYVRAATAAGYSFSKLANRILDLAYRRHFGIGIPGANSC</sequence>
<dbReference type="SUPFAM" id="SSF52440">
    <property type="entry name" value="PreATP-grasp domain"/>
    <property type="match status" value="1"/>
</dbReference>
<dbReference type="PANTHER" id="PTHR23132">
    <property type="entry name" value="D-ALANINE--D-ALANINE LIGASE"/>
    <property type="match status" value="1"/>
</dbReference>
<dbReference type="InterPro" id="IPR016185">
    <property type="entry name" value="PreATP-grasp_dom_sf"/>
</dbReference>
<dbReference type="InterPro" id="IPR011761">
    <property type="entry name" value="ATP-grasp"/>
</dbReference>
<dbReference type="OrthoDB" id="9813261at2"/>